<gene>
    <name evidence="1" type="ORF">SP6_43_02750</name>
</gene>
<dbReference type="AlphaFoldDB" id="A0A0C9MVZ2"/>
<dbReference type="Proteomes" id="UP000032025">
    <property type="component" value="Unassembled WGS sequence"/>
</dbReference>
<comment type="caution">
    <text evidence="1">The sequence shown here is derived from an EMBL/GenBank/DDBJ whole genome shotgun (WGS) entry which is preliminary data.</text>
</comment>
<protein>
    <submittedName>
        <fullName evidence="1">DNA, contig: SP643</fullName>
    </submittedName>
</protein>
<keyword evidence="2" id="KW-1185">Reference proteome</keyword>
<dbReference type="Pfam" id="PF13711">
    <property type="entry name" value="DUF4160"/>
    <property type="match status" value="1"/>
</dbReference>
<evidence type="ECO:0000313" key="2">
    <source>
        <dbReference type="Proteomes" id="UP000032025"/>
    </source>
</evidence>
<reference evidence="1 2" key="1">
    <citation type="submission" date="2014-08" db="EMBL/GenBank/DDBJ databases">
        <title>Whole genome shotgun sequence of Sphingomonas paucimobilis NBRC 13935.</title>
        <authorList>
            <person name="Hosoyama A."/>
            <person name="Hashimoto M."/>
            <person name="Hosoyama Y."/>
            <person name="Noguchi M."/>
            <person name="Uohara A."/>
            <person name="Ohji S."/>
            <person name="Katano-Makiyama Y."/>
            <person name="Ichikawa N."/>
            <person name="Kimura A."/>
            <person name="Yamazoe A."/>
            <person name="Fujita N."/>
        </authorList>
    </citation>
    <scope>NUCLEOTIDE SEQUENCE [LARGE SCALE GENOMIC DNA]</scope>
    <source>
        <strain evidence="1 2">NBRC 13935</strain>
    </source>
</reference>
<sequence length="82" mass="9150">MPVVFRIGGLRVVIWPNDHRPAHVHVKGADGEAVFNLNCPAGPPELRDSYGFKLSDVNRIEAALAEVVPMLCEEWRTIHGDY</sequence>
<proteinExistence type="predicted"/>
<name>A0A0C9MVZ2_SPHPI</name>
<accession>A0A0C9MVZ2</accession>
<organism evidence="1 2">
    <name type="scientific">Sphingomonas paucimobilis NBRC 13935</name>
    <dbReference type="NCBI Taxonomy" id="1219050"/>
    <lineage>
        <taxon>Bacteria</taxon>
        <taxon>Pseudomonadati</taxon>
        <taxon>Pseudomonadota</taxon>
        <taxon>Alphaproteobacteria</taxon>
        <taxon>Sphingomonadales</taxon>
        <taxon>Sphingomonadaceae</taxon>
        <taxon>Sphingomonas</taxon>
    </lineage>
</organism>
<dbReference type="InterPro" id="IPR025427">
    <property type="entry name" value="DUF4160"/>
</dbReference>
<dbReference type="EMBL" id="BBJS01000043">
    <property type="protein sequence ID" value="GAN14776.1"/>
    <property type="molecule type" value="Genomic_DNA"/>
</dbReference>
<evidence type="ECO:0000313" key="1">
    <source>
        <dbReference type="EMBL" id="GAN14776.1"/>
    </source>
</evidence>